<dbReference type="InterPro" id="IPR011701">
    <property type="entry name" value="MFS"/>
</dbReference>
<evidence type="ECO:0000256" key="5">
    <source>
        <dbReference type="ARBA" id="ARBA00022989"/>
    </source>
</evidence>
<dbReference type="RefSeq" id="WP_345024059.1">
    <property type="nucleotide sequence ID" value="NZ_BAABDO010000100.1"/>
</dbReference>
<feature type="transmembrane region" description="Helical" evidence="8">
    <location>
        <begin position="138"/>
        <end position="158"/>
    </location>
</feature>
<organism evidence="10 11">
    <name type="scientific">Actinomadura keratinilytica</name>
    <dbReference type="NCBI Taxonomy" id="547461"/>
    <lineage>
        <taxon>Bacteria</taxon>
        <taxon>Bacillati</taxon>
        <taxon>Actinomycetota</taxon>
        <taxon>Actinomycetes</taxon>
        <taxon>Streptosporangiales</taxon>
        <taxon>Thermomonosporaceae</taxon>
        <taxon>Actinomadura</taxon>
    </lineage>
</organism>
<feature type="transmembrane region" description="Helical" evidence="8">
    <location>
        <begin position="105"/>
        <end position="126"/>
    </location>
</feature>
<evidence type="ECO:0000256" key="4">
    <source>
        <dbReference type="ARBA" id="ARBA00022692"/>
    </source>
</evidence>
<dbReference type="Gene3D" id="1.20.1720.10">
    <property type="entry name" value="Multidrug resistance protein D"/>
    <property type="match status" value="1"/>
</dbReference>
<evidence type="ECO:0000256" key="8">
    <source>
        <dbReference type="SAM" id="Phobius"/>
    </source>
</evidence>
<feature type="transmembrane region" description="Helical" evidence="8">
    <location>
        <begin position="336"/>
        <end position="355"/>
    </location>
</feature>
<keyword evidence="2" id="KW-0813">Transport</keyword>
<dbReference type="Gene3D" id="1.20.1250.20">
    <property type="entry name" value="MFS general substrate transporter like domains"/>
    <property type="match status" value="1"/>
</dbReference>
<feature type="transmembrane region" description="Helical" evidence="8">
    <location>
        <begin position="268"/>
        <end position="292"/>
    </location>
</feature>
<feature type="transmembrane region" description="Helical" evidence="8">
    <location>
        <begin position="200"/>
        <end position="219"/>
    </location>
</feature>
<feature type="transmembrane region" description="Helical" evidence="8">
    <location>
        <begin position="12"/>
        <end position="35"/>
    </location>
</feature>
<dbReference type="InterPro" id="IPR020846">
    <property type="entry name" value="MFS_dom"/>
</dbReference>
<dbReference type="EMBL" id="BAABDO010000100">
    <property type="protein sequence ID" value="GAA4152167.1"/>
    <property type="molecule type" value="Genomic_DNA"/>
</dbReference>
<evidence type="ECO:0000256" key="3">
    <source>
        <dbReference type="ARBA" id="ARBA00022475"/>
    </source>
</evidence>
<dbReference type="PANTHER" id="PTHR42718:SF47">
    <property type="entry name" value="METHYL VIOLOGEN RESISTANCE PROTEIN SMVA"/>
    <property type="match status" value="1"/>
</dbReference>
<dbReference type="SUPFAM" id="SSF103473">
    <property type="entry name" value="MFS general substrate transporter"/>
    <property type="match status" value="1"/>
</dbReference>
<feature type="transmembrane region" description="Helical" evidence="8">
    <location>
        <begin position="361"/>
        <end position="385"/>
    </location>
</feature>
<feature type="transmembrane region" description="Helical" evidence="8">
    <location>
        <begin position="304"/>
        <end position="324"/>
    </location>
</feature>
<feature type="transmembrane region" description="Helical" evidence="8">
    <location>
        <begin position="80"/>
        <end position="99"/>
    </location>
</feature>
<feature type="transmembrane region" description="Helical" evidence="8">
    <location>
        <begin position="164"/>
        <end position="188"/>
    </location>
</feature>
<keyword evidence="3" id="KW-1003">Cell membrane</keyword>
<comment type="subcellular location">
    <subcellularLocation>
        <location evidence="1">Cell membrane</location>
        <topology evidence="1">Multi-pass membrane protein</topology>
    </subcellularLocation>
</comment>
<protein>
    <submittedName>
        <fullName evidence="10">MFS transporter</fullName>
    </submittedName>
</protein>
<evidence type="ECO:0000256" key="2">
    <source>
        <dbReference type="ARBA" id="ARBA00022448"/>
    </source>
</evidence>
<evidence type="ECO:0000256" key="1">
    <source>
        <dbReference type="ARBA" id="ARBA00004651"/>
    </source>
</evidence>
<feature type="transmembrane region" description="Helical" evidence="8">
    <location>
        <begin position="406"/>
        <end position="423"/>
    </location>
</feature>
<reference evidence="11" key="1">
    <citation type="journal article" date="2019" name="Int. J. Syst. Evol. Microbiol.">
        <title>The Global Catalogue of Microorganisms (GCM) 10K type strain sequencing project: providing services to taxonomists for standard genome sequencing and annotation.</title>
        <authorList>
            <consortium name="The Broad Institute Genomics Platform"/>
            <consortium name="The Broad Institute Genome Sequencing Center for Infectious Disease"/>
            <person name="Wu L."/>
            <person name="Ma J."/>
        </authorList>
    </citation>
    <scope>NUCLEOTIDE SEQUENCE [LARGE SCALE GENOMIC DNA]</scope>
    <source>
        <strain evidence="11">JCM 17316</strain>
    </source>
</reference>
<feature type="transmembrane region" description="Helical" evidence="8">
    <location>
        <begin position="477"/>
        <end position="497"/>
    </location>
</feature>
<comment type="caution">
    <text evidence="10">The sequence shown here is derived from an EMBL/GenBank/DDBJ whole genome shotgun (WGS) entry which is preliminary data.</text>
</comment>
<evidence type="ECO:0000256" key="7">
    <source>
        <dbReference type="SAM" id="MobiDB-lite"/>
    </source>
</evidence>
<name>A0ABP7ZAZ2_9ACTN</name>
<feature type="region of interest" description="Disordered" evidence="7">
    <location>
        <begin position="508"/>
        <end position="534"/>
    </location>
</feature>
<feature type="domain" description="Major facilitator superfamily (MFS) profile" evidence="9">
    <location>
        <begin position="14"/>
        <end position="501"/>
    </location>
</feature>
<proteinExistence type="predicted"/>
<dbReference type="PROSITE" id="PS50850">
    <property type="entry name" value="MFS"/>
    <property type="match status" value="1"/>
</dbReference>
<evidence type="ECO:0000313" key="10">
    <source>
        <dbReference type="EMBL" id="GAA4152167.1"/>
    </source>
</evidence>
<feature type="transmembrane region" description="Helical" evidence="8">
    <location>
        <begin position="231"/>
        <end position="248"/>
    </location>
</feature>
<feature type="compositionally biased region" description="Acidic residues" evidence="7">
    <location>
        <begin position="514"/>
        <end position="526"/>
    </location>
</feature>
<dbReference type="InterPro" id="IPR036259">
    <property type="entry name" value="MFS_trans_sf"/>
</dbReference>
<evidence type="ECO:0000256" key="6">
    <source>
        <dbReference type="ARBA" id="ARBA00023136"/>
    </source>
</evidence>
<gene>
    <name evidence="10" type="ORF">GCM10022416_50120</name>
</gene>
<keyword evidence="4 8" id="KW-0812">Transmembrane</keyword>
<evidence type="ECO:0000259" key="9">
    <source>
        <dbReference type="PROSITE" id="PS50850"/>
    </source>
</evidence>
<feature type="transmembrane region" description="Helical" evidence="8">
    <location>
        <begin position="47"/>
        <end position="68"/>
    </location>
</feature>
<keyword evidence="11" id="KW-1185">Reference proteome</keyword>
<accession>A0ABP7ZAZ2</accession>
<dbReference type="CDD" id="cd17321">
    <property type="entry name" value="MFS_MMR_MDR_like"/>
    <property type="match status" value="1"/>
</dbReference>
<dbReference type="Pfam" id="PF07690">
    <property type="entry name" value="MFS_1"/>
    <property type="match status" value="1"/>
</dbReference>
<evidence type="ECO:0000313" key="11">
    <source>
        <dbReference type="Proteomes" id="UP001500266"/>
    </source>
</evidence>
<keyword evidence="5 8" id="KW-1133">Transmembrane helix</keyword>
<dbReference type="Proteomes" id="UP001500266">
    <property type="component" value="Unassembled WGS sequence"/>
</dbReference>
<keyword evidence="6 8" id="KW-0472">Membrane</keyword>
<sequence length="534" mass="53664">MNPQAVPSHRKWGTFVIGCLLILVPGIDLTALNLAVPHISADLDPSATQILWIADSYGFALAGLLITMGAVGDRVGHRNLLLIGVAVFAAASALTAYAPSAELLIAARALLGAAGATLMPSALALIRRVFTDPKERTTALGAFFGSGALAVGLGPVLGGGVLEHFWWGAVFLINVPIMAVILAAGAVLLPGSHGPGHGRVDVPSVPLSAAGVLGVVYAVKEAAAHGLDAAQVRWGVAVGAAGLALFLWRQTRLAHPLIDVRLFRRAAFTGSVTINLFAMFGMVAQSLLFSLYFQLVLGWSPRRAGLAGLPGAVRAAAAAAALAAPLISAVGRARTVAVGMAVAAVSYAAFTGFGTDPSYPLLVVPMVLGGLGMGLALTVTGDTVLASVPRRRAGTASAISETAAELGGALGMAVLGSVVTAVYRRALETPSGLPAGAEHAARESLASAAGAAAALPQDLAARLLDAARTAYVDGMHAAMLASAAVMACVAVTAVFTLRSVPKVIPGDAHGEVDGAADDEADGEVDGDVPAPAAT</sequence>
<dbReference type="PANTHER" id="PTHR42718">
    <property type="entry name" value="MAJOR FACILITATOR SUPERFAMILY MULTIDRUG TRANSPORTER MFSC"/>
    <property type="match status" value="1"/>
</dbReference>